<dbReference type="Gene3D" id="2.180.10.10">
    <property type="entry name" value="RHS repeat-associated core"/>
    <property type="match status" value="1"/>
</dbReference>
<sequence length="289" mass="33082">MGVIVALFLLSSCKPEGEPVPVKQPDVTKPDPISKPDSNTGNQQTDPTKDPEYPAGTVLKLKKLSYSANDYHEVAYNADGAISRYHNQYLYNPADGYIQKFTSDFQYDANKRLVRLNRNHGSYVKYFYEGDKVVKTEEYNSYNELIGSHTYQYAVDRLTASYDVTINVSQNRRFESKTTFEYDTKGNLTNRSLFNRNLETGEYKLDFSILYSNYDDKKFVENLTEVNPYLPGVVFKVNNPGLKVLKNRDGYELTGREQYSYTYNADGYPLTRRTTGAGGTMNATYSYQK</sequence>
<feature type="compositionally biased region" description="Polar residues" evidence="1">
    <location>
        <begin position="36"/>
        <end position="46"/>
    </location>
</feature>
<evidence type="ECO:0000313" key="3">
    <source>
        <dbReference type="Proteomes" id="UP001500936"/>
    </source>
</evidence>
<dbReference type="Proteomes" id="UP001500936">
    <property type="component" value="Unassembled WGS sequence"/>
</dbReference>
<name>A0ABP8KJU2_9BACT</name>
<protein>
    <recommendedName>
        <fullName evidence="4">YD repeat-containing protein</fullName>
    </recommendedName>
</protein>
<evidence type="ECO:0000256" key="1">
    <source>
        <dbReference type="SAM" id="MobiDB-lite"/>
    </source>
</evidence>
<proteinExistence type="predicted"/>
<reference evidence="3" key="1">
    <citation type="journal article" date="2019" name="Int. J. Syst. Evol. Microbiol.">
        <title>The Global Catalogue of Microorganisms (GCM) 10K type strain sequencing project: providing services to taxonomists for standard genome sequencing and annotation.</title>
        <authorList>
            <consortium name="The Broad Institute Genomics Platform"/>
            <consortium name="The Broad Institute Genome Sequencing Center for Infectious Disease"/>
            <person name="Wu L."/>
            <person name="Ma J."/>
        </authorList>
    </citation>
    <scope>NUCLEOTIDE SEQUENCE [LARGE SCALE GENOMIC DNA]</scope>
    <source>
        <strain evidence="3">JCM 17925</strain>
    </source>
</reference>
<organism evidence="2 3">
    <name type="scientific">Nibrella viscosa</name>
    <dbReference type="NCBI Taxonomy" id="1084524"/>
    <lineage>
        <taxon>Bacteria</taxon>
        <taxon>Pseudomonadati</taxon>
        <taxon>Bacteroidota</taxon>
        <taxon>Cytophagia</taxon>
        <taxon>Cytophagales</taxon>
        <taxon>Spirosomataceae</taxon>
        <taxon>Nibrella</taxon>
    </lineage>
</organism>
<evidence type="ECO:0008006" key="4">
    <source>
        <dbReference type="Google" id="ProtNLM"/>
    </source>
</evidence>
<comment type="caution">
    <text evidence="2">The sequence shown here is derived from an EMBL/GenBank/DDBJ whole genome shotgun (WGS) entry which is preliminary data.</text>
</comment>
<accession>A0ABP8KJU2</accession>
<keyword evidence="3" id="KW-1185">Reference proteome</keyword>
<feature type="region of interest" description="Disordered" evidence="1">
    <location>
        <begin position="15"/>
        <end position="54"/>
    </location>
</feature>
<gene>
    <name evidence="2" type="ORF">GCM10023187_29830</name>
</gene>
<evidence type="ECO:0000313" key="2">
    <source>
        <dbReference type="EMBL" id="GAA4408241.1"/>
    </source>
</evidence>
<dbReference type="EMBL" id="BAABHB010000005">
    <property type="protein sequence ID" value="GAA4408241.1"/>
    <property type="molecule type" value="Genomic_DNA"/>
</dbReference>